<dbReference type="NCBIfam" id="TIGR03539">
    <property type="entry name" value="DapC_actino"/>
    <property type="match status" value="1"/>
</dbReference>
<dbReference type="InterPro" id="IPR015421">
    <property type="entry name" value="PyrdxlP-dep_Trfase_major"/>
</dbReference>
<feature type="domain" description="Aminotransferase class I/classII large" evidence="5">
    <location>
        <begin position="30"/>
        <end position="375"/>
    </location>
</feature>
<dbReference type="InterPro" id="IPR004839">
    <property type="entry name" value="Aminotransferase_I/II_large"/>
</dbReference>
<dbReference type="Pfam" id="PF00155">
    <property type="entry name" value="Aminotran_1_2"/>
    <property type="match status" value="1"/>
</dbReference>
<dbReference type="InterPro" id="IPR050881">
    <property type="entry name" value="LL-DAP_aminotransferase"/>
</dbReference>
<dbReference type="PANTHER" id="PTHR42832:SF3">
    <property type="entry name" value="L-GLUTAMINE--4-(METHYLSULFANYL)-2-OXOBUTANOATE AMINOTRANSFERASE"/>
    <property type="match status" value="1"/>
</dbReference>
<dbReference type="InterPro" id="IPR004838">
    <property type="entry name" value="NHTrfase_class1_PyrdxlP-BS"/>
</dbReference>
<keyword evidence="7" id="KW-1185">Reference proteome</keyword>
<evidence type="ECO:0000313" key="7">
    <source>
        <dbReference type="Proteomes" id="UP000633601"/>
    </source>
</evidence>
<dbReference type="SUPFAM" id="SSF53383">
    <property type="entry name" value="PLP-dependent transferases"/>
    <property type="match status" value="1"/>
</dbReference>
<evidence type="ECO:0000256" key="3">
    <source>
        <dbReference type="ARBA" id="ARBA00022679"/>
    </source>
</evidence>
<comment type="similarity">
    <text evidence="4">Belongs to the class-I pyridoxal-phosphate-dependent aminotransferase family.</text>
</comment>
<reference evidence="6 7" key="1">
    <citation type="submission" date="2020-08" db="EMBL/GenBank/DDBJ databases">
        <title>A Genomic Blueprint of the Chicken Gut Microbiome.</title>
        <authorList>
            <person name="Gilroy R."/>
            <person name="Ravi A."/>
            <person name="Getino M."/>
            <person name="Pursley I."/>
            <person name="Horton D.L."/>
            <person name="Alikhan N.-F."/>
            <person name="Baker D."/>
            <person name="Gharbi K."/>
            <person name="Hall N."/>
            <person name="Watson M."/>
            <person name="Adriaenssens E.M."/>
            <person name="Foster-Nyarko E."/>
            <person name="Jarju S."/>
            <person name="Secka A."/>
            <person name="Antonio M."/>
            <person name="Oren A."/>
            <person name="Chaudhuri R."/>
            <person name="La Ragione R.M."/>
            <person name="Hildebrand F."/>
            <person name="Pallen M.J."/>
        </authorList>
    </citation>
    <scope>NUCLEOTIDE SEQUENCE [LARGE SCALE GENOMIC DNA]</scope>
    <source>
        <strain evidence="6 7">Sa2CUA8</strain>
    </source>
</reference>
<evidence type="ECO:0000313" key="6">
    <source>
        <dbReference type="EMBL" id="MBD7997044.1"/>
    </source>
</evidence>
<name>A0ABR8UWX3_9CELL</name>
<sequence>MGFADLGGLAYPWDSLTPYAQRARAHPRGIVDLSIGTPVDPTPAVVRDALAAAGDAHGYPTTHGTLALREAVVGWFDRRRGVPGLDPDAVLPTVGSKELVGLLPSLLRLGPGDVVVHPATAYPTYDVGARLAGATPLATDRVEDWAGRSDVRLVWVNSPGNPTGQVLDVEELARVVSAAREIGALVVSDECYAELAWEEPFASQGVPSILDPRVSGGSTDGLLAAYSLSKQSNLAGYRAAFVAGDPAVVADLLTTRKHLGMIVPAPVQAAMVAALTDDAHVAAQREVYRRRRDVLLPALGEVGLQVDGSQAGLYLWSRPAGAVDAQQDCWSVVGDLADLGILVGPGAFYGPAAAGHVRVALTASDERVHEAASRLSAR</sequence>
<dbReference type="PROSITE" id="PS00105">
    <property type="entry name" value="AA_TRANSFER_CLASS_1"/>
    <property type="match status" value="1"/>
</dbReference>
<dbReference type="EC" id="2.6.1.-" evidence="4"/>
<keyword evidence="3 4" id="KW-0808">Transferase</keyword>
<keyword evidence="2 4" id="KW-0032">Aminotransferase</keyword>
<accession>A0ABR8UWX3</accession>
<dbReference type="CDD" id="cd00609">
    <property type="entry name" value="AAT_like"/>
    <property type="match status" value="1"/>
</dbReference>
<dbReference type="PANTHER" id="PTHR42832">
    <property type="entry name" value="AMINO ACID AMINOTRANSFERASE"/>
    <property type="match status" value="1"/>
</dbReference>
<dbReference type="InterPro" id="IPR015424">
    <property type="entry name" value="PyrdxlP-dep_Trfase"/>
</dbReference>
<dbReference type="Gene3D" id="3.40.640.10">
    <property type="entry name" value="Type I PLP-dependent aspartate aminotransferase-like (Major domain)"/>
    <property type="match status" value="1"/>
</dbReference>
<evidence type="ECO:0000259" key="5">
    <source>
        <dbReference type="Pfam" id="PF00155"/>
    </source>
</evidence>
<evidence type="ECO:0000256" key="4">
    <source>
        <dbReference type="RuleBase" id="RU000481"/>
    </source>
</evidence>
<proteinExistence type="inferred from homology"/>
<dbReference type="InterPro" id="IPR019880">
    <property type="entry name" value="OxyQ"/>
</dbReference>
<evidence type="ECO:0000256" key="2">
    <source>
        <dbReference type="ARBA" id="ARBA00022576"/>
    </source>
</evidence>
<organism evidence="6 7">
    <name type="scientific">Oerskovia gallyi</name>
    <dbReference type="NCBI Taxonomy" id="2762226"/>
    <lineage>
        <taxon>Bacteria</taxon>
        <taxon>Bacillati</taxon>
        <taxon>Actinomycetota</taxon>
        <taxon>Actinomycetes</taxon>
        <taxon>Micrococcales</taxon>
        <taxon>Cellulomonadaceae</taxon>
        <taxon>Oerskovia</taxon>
    </lineage>
</organism>
<protein>
    <recommendedName>
        <fullName evidence="4">Aminotransferase</fullName>
        <ecNumber evidence="4">2.6.1.-</ecNumber>
    </recommendedName>
</protein>
<comment type="cofactor">
    <cofactor evidence="1 4">
        <name>pyridoxal 5'-phosphate</name>
        <dbReference type="ChEBI" id="CHEBI:597326"/>
    </cofactor>
</comment>
<gene>
    <name evidence="6" type="ORF">H9640_00555</name>
</gene>
<dbReference type="EMBL" id="JACSQE010000001">
    <property type="protein sequence ID" value="MBD7997044.1"/>
    <property type="molecule type" value="Genomic_DNA"/>
</dbReference>
<dbReference type="Proteomes" id="UP000633601">
    <property type="component" value="Unassembled WGS sequence"/>
</dbReference>
<evidence type="ECO:0000256" key="1">
    <source>
        <dbReference type="ARBA" id="ARBA00001933"/>
    </source>
</evidence>
<dbReference type="RefSeq" id="WP_191788808.1">
    <property type="nucleotide sequence ID" value="NZ_JACSQE010000001.1"/>
</dbReference>
<comment type="caution">
    <text evidence="6">The sequence shown here is derived from an EMBL/GenBank/DDBJ whole genome shotgun (WGS) entry which is preliminary data.</text>
</comment>
<dbReference type="GO" id="GO:0009016">
    <property type="term" value="F:succinyldiaminopimelate transaminase activity"/>
    <property type="evidence" value="ECO:0007669"/>
    <property type="project" value="UniProtKB-EC"/>
</dbReference>